<dbReference type="AlphaFoldDB" id="A0A1H0VYX2"/>
<gene>
    <name evidence="2" type="ORF">SAMN04488529_12226</name>
</gene>
<dbReference type="GO" id="GO:0090589">
    <property type="term" value="F:protein-phosphocysteine-trehalose phosphotransferase system transporter activity"/>
    <property type="evidence" value="ECO:0007669"/>
    <property type="project" value="TreeGrafter"/>
</dbReference>
<dbReference type="GO" id="GO:0009401">
    <property type="term" value="P:phosphoenolpyruvate-dependent sugar phosphotransferase system"/>
    <property type="evidence" value="ECO:0007669"/>
    <property type="project" value="TreeGrafter"/>
</dbReference>
<feature type="transmembrane region" description="Helical" evidence="1">
    <location>
        <begin position="94"/>
        <end position="112"/>
    </location>
</feature>
<dbReference type="Proteomes" id="UP000198597">
    <property type="component" value="Unassembled WGS sequence"/>
</dbReference>
<proteinExistence type="predicted"/>
<keyword evidence="1" id="KW-0812">Transmembrane</keyword>
<dbReference type="InterPro" id="IPR050558">
    <property type="entry name" value="PTS_Sugar-Specific_Components"/>
</dbReference>
<dbReference type="STRING" id="94869.SAMN04488529_12226"/>
<dbReference type="GO" id="GO:0005886">
    <property type="term" value="C:plasma membrane"/>
    <property type="evidence" value="ECO:0007669"/>
    <property type="project" value="TreeGrafter"/>
</dbReference>
<sequence>MLKIKGVISVVDKDGQFQVVIGNDVQQAYRAILKETGNLEVGNKNLKNKSSKESGSLISRFISVISTTFTPMIPAITGASMIKSVLAILTLRNLLSDSFYIIFLVFFKIIFVKFHKLYSPLLQLD</sequence>
<dbReference type="PANTHER" id="PTHR30175:SF1">
    <property type="entry name" value="PTS SYSTEM ARBUTIN-, CELLOBIOSE-, AND SALICIN-SPECIFIC EIIBC COMPONENT-RELATED"/>
    <property type="match status" value="1"/>
</dbReference>
<dbReference type="GO" id="GO:0015771">
    <property type="term" value="P:trehalose transport"/>
    <property type="evidence" value="ECO:0007669"/>
    <property type="project" value="TreeGrafter"/>
</dbReference>
<dbReference type="PANTHER" id="PTHR30175">
    <property type="entry name" value="PHOSPHOTRANSFERASE SYSTEM TRANSPORT PROTEIN"/>
    <property type="match status" value="1"/>
</dbReference>
<keyword evidence="3" id="KW-1185">Reference proteome</keyword>
<accession>A0A1H0VYX2</accession>
<reference evidence="2 3" key="1">
    <citation type="submission" date="2016-10" db="EMBL/GenBank/DDBJ databases">
        <authorList>
            <person name="de Groot N.N."/>
        </authorList>
    </citation>
    <scope>NUCLEOTIDE SEQUENCE [LARGE SCALE GENOMIC DNA]</scope>
    <source>
        <strain evidence="2 3">DSM 12272</strain>
    </source>
</reference>
<name>A0A1H0VYX2_9CLOT</name>
<dbReference type="EMBL" id="FNJM01000022">
    <property type="protein sequence ID" value="SDP83483.1"/>
    <property type="molecule type" value="Genomic_DNA"/>
</dbReference>
<keyword evidence="1" id="KW-0472">Membrane</keyword>
<evidence type="ECO:0000313" key="2">
    <source>
        <dbReference type="EMBL" id="SDP83483.1"/>
    </source>
</evidence>
<organism evidence="2 3">
    <name type="scientific">Clostridium gasigenes</name>
    <dbReference type="NCBI Taxonomy" id="94869"/>
    <lineage>
        <taxon>Bacteria</taxon>
        <taxon>Bacillati</taxon>
        <taxon>Bacillota</taxon>
        <taxon>Clostridia</taxon>
        <taxon>Eubacteriales</taxon>
        <taxon>Clostridiaceae</taxon>
        <taxon>Clostridium</taxon>
    </lineage>
</organism>
<keyword evidence="1" id="KW-1133">Transmembrane helix</keyword>
<protein>
    <submittedName>
        <fullName evidence="2">PTS system, beta-glucosides-specific IIC component</fullName>
    </submittedName>
</protein>
<evidence type="ECO:0000313" key="3">
    <source>
        <dbReference type="Proteomes" id="UP000198597"/>
    </source>
</evidence>
<evidence type="ECO:0000256" key="1">
    <source>
        <dbReference type="SAM" id="Phobius"/>
    </source>
</evidence>
<feature type="transmembrane region" description="Helical" evidence="1">
    <location>
        <begin position="57"/>
        <end position="82"/>
    </location>
</feature>